<sequence length="224" mass="24173">MRLSFPSKGRKPPFPTAKLKSLVSSPSAAAVPDLLSTALVALKESADAFPPLKSAVGGVLAVTDIAQRAKHSKSDALDIAHRTQGILNVIADAVPDPSTISTPMLQSIERFTMLLDEISAAMEPIALSGSISRIVHLHRNERMILDIKARLDDAYRDFVAAVALRVEAQQTQLAAQQAQTHMDVRKLAVATDAQLSSVLFYARLAIFFGKPLSGLRDLNKLQLN</sequence>
<dbReference type="Gene3D" id="1.20.930.20">
    <property type="entry name" value="Adaptor protein Cbl, N-terminal domain"/>
    <property type="match status" value="1"/>
</dbReference>
<dbReference type="OrthoDB" id="3266391at2759"/>
<dbReference type="Proteomes" id="UP000620124">
    <property type="component" value="Unassembled WGS sequence"/>
</dbReference>
<dbReference type="InterPro" id="IPR036537">
    <property type="entry name" value="Adaptor_Cbl_N_dom_sf"/>
</dbReference>
<organism evidence="1 2">
    <name type="scientific">Mycena venus</name>
    <dbReference type="NCBI Taxonomy" id="2733690"/>
    <lineage>
        <taxon>Eukaryota</taxon>
        <taxon>Fungi</taxon>
        <taxon>Dikarya</taxon>
        <taxon>Basidiomycota</taxon>
        <taxon>Agaricomycotina</taxon>
        <taxon>Agaricomycetes</taxon>
        <taxon>Agaricomycetidae</taxon>
        <taxon>Agaricales</taxon>
        <taxon>Marasmiineae</taxon>
        <taxon>Mycenaceae</taxon>
        <taxon>Mycena</taxon>
    </lineage>
</organism>
<dbReference type="EMBL" id="JACAZI010000016">
    <property type="protein sequence ID" value="KAF7343304.1"/>
    <property type="molecule type" value="Genomic_DNA"/>
</dbReference>
<name>A0A8H6XMG1_9AGAR</name>
<dbReference type="InterPro" id="IPR059179">
    <property type="entry name" value="MLKL-like_MCAfunc"/>
</dbReference>
<evidence type="ECO:0000313" key="1">
    <source>
        <dbReference type="EMBL" id="KAF7343304.1"/>
    </source>
</evidence>
<comment type="caution">
    <text evidence="1">The sequence shown here is derived from an EMBL/GenBank/DDBJ whole genome shotgun (WGS) entry which is preliminary data.</text>
</comment>
<dbReference type="CDD" id="cd21037">
    <property type="entry name" value="MLKL_NTD"/>
    <property type="match status" value="1"/>
</dbReference>
<evidence type="ECO:0000313" key="2">
    <source>
        <dbReference type="Proteomes" id="UP000620124"/>
    </source>
</evidence>
<gene>
    <name evidence="1" type="ORF">MVEN_01762700</name>
</gene>
<dbReference type="AlphaFoldDB" id="A0A8H6XMG1"/>
<accession>A0A8H6XMG1</accession>
<dbReference type="GO" id="GO:0007166">
    <property type="term" value="P:cell surface receptor signaling pathway"/>
    <property type="evidence" value="ECO:0007669"/>
    <property type="project" value="InterPro"/>
</dbReference>
<protein>
    <submittedName>
        <fullName evidence="1">Uncharacterized protein</fullName>
    </submittedName>
</protein>
<proteinExistence type="predicted"/>
<keyword evidence="2" id="KW-1185">Reference proteome</keyword>
<reference evidence="1" key="1">
    <citation type="submission" date="2020-05" db="EMBL/GenBank/DDBJ databases">
        <title>Mycena genomes resolve the evolution of fungal bioluminescence.</title>
        <authorList>
            <person name="Tsai I.J."/>
        </authorList>
    </citation>
    <scope>NUCLEOTIDE SEQUENCE</scope>
    <source>
        <strain evidence="1">CCC161011</strain>
    </source>
</reference>